<dbReference type="Proteomes" id="UP000515154">
    <property type="component" value="Unplaced"/>
</dbReference>
<evidence type="ECO:0000259" key="6">
    <source>
        <dbReference type="PROSITE" id="PS50023"/>
    </source>
</evidence>
<keyword evidence="3 4" id="KW-0440">LIM domain</keyword>
<keyword evidence="2 4" id="KW-0862">Zinc</keyword>
<dbReference type="GO" id="GO:0046872">
    <property type="term" value="F:metal ion binding"/>
    <property type="evidence" value="ECO:0007669"/>
    <property type="project" value="UniProtKB-KW"/>
</dbReference>
<evidence type="ECO:0000256" key="2">
    <source>
        <dbReference type="ARBA" id="ARBA00022833"/>
    </source>
</evidence>
<dbReference type="GO" id="GO:0061061">
    <property type="term" value="P:muscle structure development"/>
    <property type="evidence" value="ECO:0007669"/>
    <property type="project" value="TreeGrafter"/>
</dbReference>
<dbReference type="PROSITE" id="PS00478">
    <property type="entry name" value="LIM_DOMAIN_1"/>
    <property type="match status" value="1"/>
</dbReference>
<evidence type="ECO:0000256" key="4">
    <source>
        <dbReference type="PROSITE-ProRule" id="PRU00125"/>
    </source>
</evidence>
<dbReference type="PANTHER" id="PTHR24214:SF61">
    <property type="entry name" value="PDZ AND LIM DOMAIN PROTEIN 3-LIKE"/>
    <property type="match status" value="1"/>
</dbReference>
<dbReference type="SUPFAM" id="SSF57716">
    <property type="entry name" value="Glucocorticoid receptor-like (DNA-binding domain)"/>
    <property type="match status" value="1"/>
</dbReference>
<keyword evidence="1 4" id="KW-0479">Metal-binding</keyword>
<feature type="compositionally biased region" description="Low complexity" evidence="5">
    <location>
        <begin position="143"/>
        <end position="155"/>
    </location>
</feature>
<dbReference type="AlphaFoldDB" id="A0A6P7TZB1"/>
<protein>
    <submittedName>
        <fullName evidence="8">PDZ and LIM domain protein Zasp-like</fullName>
    </submittedName>
</protein>
<dbReference type="Pfam" id="PF00412">
    <property type="entry name" value="LIM"/>
    <property type="match status" value="2"/>
</dbReference>
<feature type="compositionally biased region" description="Polar residues" evidence="5">
    <location>
        <begin position="57"/>
        <end position="84"/>
    </location>
</feature>
<sequence length="333" mass="36183">MKTILLPNPSCGDKEISFVDHHTDMFRYSGLIVKEYAYCADNRIDFDGLIRDLQSPKTLSGSPKTSSGPSNTPYVSPKLSSGPSNAPYVSPKTSSGPSNAPYVSPKTSSGPSNAPYVSPKTSYVPYVSPKDSSEHSNVPYVSPKPSSGSSKPSFGSSNPAFGSANLCSGSAKSSSGDSKWLTVRGPYVTALEKTYCRDHFTCAVSNCGVSLVDTAFSVHQDKLYCREHYAQYYAPRCEQCGEGIVEVVWGFMPGVYSCPGVLFLETRADWEYIYAKSCADCRLRIDPGDRYIQVEALGGQTWHTECFRCSVCRMNLAGVAFVSRNSLPQCSNH</sequence>
<dbReference type="InterPro" id="IPR001781">
    <property type="entry name" value="Znf_LIM"/>
</dbReference>
<dbReference type="PROSITE" id="PS50023">
    <property type="entry name" value="LIM_DOMAIN_2"/>
    <property type="match status" value="1"/>
</dbReference>
<dbReference type="GO" id="GO:0003779">
    <property type="term" value="F:actin binding"/>
    <property type="evidence" value="ECO:0007669"/>
    <property type="project" value="TreeGrafter"/>
</dbReference>
<dbReference type="Gene3D" id="2.10.110.10">
    <property type="entry name" value="Cysteine Rich Protein"/>
    <property type="match status" value="2"/>
</dbReference>
<organism evidence="7 8">
    <name type="scientific">Octopus sinensis</name>
    <name type="common">East Asian common octopus</name>
    <dbReference type="NCBI Taxonomy" id="2607531"/>
    <lineage>
        <taxon>Eukaryota</taxon>
        <taxon>Metazoa</taxon>
        <taxon>Spiralia</taxon>
        <taxon>Lophotrochozoa</taxon>
        <taxon>Mollusca</taxon>
        <taxon>Cephalopoda</taxon>
        <taxon>Coleoidea</taxon>
        <taxon>Octopodiformes</taxon>
        <taxon>Octopoda</taxon>
        <taxon>Incirrata</taxon>
        <taxon>Octopodidae</taxon>
        <taxon>Octopus</taxon>
    </lineage>
</organism>
<dbReference type="GO" id="GO:0001725">
    <property type="term" value="C:stress fiber"/>
    <property type="evidence" value="ECO:0007669"/>
    <property type="project" value="TreeGrafter"/>
</dbReference>
<evidence type="ECO:0000313" key="7">
    <source>
        <dbReference type="Proteomes" id="UP000515154"/>
    </source>
</evidence>
<evidence type="ECO:0000256" key="3">
    <source>
        <dbReference type="ARBA" id="ARBA00023038"/>
    </source>
</evidence>
<reference evidence="8" key="1">
    <citation type="submission" date="2025-08" db="UniProtKB">
        <authorList>
            <consortium name="RefSeq"/>
        </authorList>
    </citation>
    <scope>IDENTIFICATION</scope>
</reference>
<accession>A0A6P7TZB1</accession>
<dbReference type="PANTHER" id="PTHR24214">
    <property type="entry name" value="PDZ AND LIM DOMAIN PROTEIN ZASP"/>
    <property type="match status" value="1"/>
</dbReference>
<name>A0A6P7TZB1_9MOLL</name>
<dbReference type="GO" id="GO:0031941">
    <property type="term" value="C:filamentous actin"/>
    <property type="evidence" value="ECO:0007669"/>
    <property type="project" value="TreeGrafter"/>
</dbReference>
<keyword evidence="7" id="KW-1185">Reference proteome</keyword>
<dbReference type="GO" id="GO:0051371">
    <property type="term" value="F:muscle alpha-actinin binding"/>
    <property type="evidence" value="ECO:0007669"/>
    <property type="project" value="TreeGrafter"/>
</dbReference>
<dbReference type="SMART" id="SM00132">
    <property type="entry name" value="LIM"/>
    <property type="match status" value="2"/>
</dbReference>
<evidence type="ECO:0000256" key="1">
    <source>
        <dbReference type="ARBA" id="ARBA00022723"/>
    </source>
</evidence>
<dbReference type="GO" id="GO:0030036">
    <property type="term" value="P:actin cytoskeleton organization"/>
    <property type="evidence" value="ECO:0007669"/>
    <property type="project" value="TreeGrafter"/>
</dbReference>
<feature type="domain" description="LIM zinc-binding" evidence="6">
    <location>
        <begin position="276"/>
        <end position="333"/>
    </location>
</feature>
<dbReference type="GO" id="GO:0030018">
    <property type="term" value="C:Z disc"/>
    <property type="evidence" value="ECO:0007669"/>
    <property type="project" value="TreeGrafter"/>
</dbReference>
<dbReference type="InterPro" id="IPR050604">
    <property type="entry name" value="PDZ-LIM_domain"/>
</dbReference>
<dbReference type="GO" id="GO:0007507">
    <property type="term" value="P:heart development"/>
    <property type="evidence" value="ECO:0007669"/>
    <property type="project" value="TreeGrafter"/>
</dbReference>
<dbReference type="GO" id="GO:0005912">
    <property type="term" value="C:adherens junction"/>
    <property type="evidence" value="ECO:0007669"/>
    <property type="project" value="TreeGrafter"/>
</dbReference>
<evidence type="ECO:0000313" key="8">
    <source>
        <dbReference type="RefSeq" id="XP_029655270.1"/>
    </source>
</evidence>
<evidence type="ECO:0000256" key="5">
    <source>
        <dbReference type="SAM" id="MobiDB-lite"/>
    </source>
</evidence>
<feature type="region of interest" description="Disordered" evidence="5">
    <location>
        <begin position="57"/>
        <end position="155"/>
    </location>
</feature>
<gene>
    <name evidence="8" type="primary">LOC115228964</name>
</gene>
<dbReference type="KEGG" id="osn:115228964"/>
<dbReference type="RefSeq" id="XP_029655270.1">
    <property type="nucleotide sequence ID" value="XM_029799410.1"/>
</dbReference>
<proteinExistence type="predicted"/>